<dbReference type="EMBL" id="BGPR01002549">
    <property type="protein sequence ID" value="GBM75319.1"/>
    <property type="molecule type" value="Genomic_DNA"/>
</dbReference>
<dbReference type="Proteomes" id="UP000499080">
    <property type="component" value="Unassembled WGS sequence"/>
</dbReference>
<evidence type="ECO:0000313" key="1">
    <source>
        <dbReference type="EMBL" id="GBM75319.1"/>
    </source>
</evidence>
<dbReference type="AlphaFoldDB" id="A0A4Y2IDF6"/>
<name>A0A4Y2IDF6_ARAVE</name>
<sequence>MPFSHFNAYEWHKQSKAKVVEVRCLREAKDYVEGVSTLLGGQVLLQLCGTSFCNYYGQLYGVEDDNLDDRYSKEENNHGIFFYPSTVMTLLSRVVTSYFCNK</sequence>
<organism evidence="1 2">
    <name type="scientific">Araneus ventricosus</name>
    <name type="common">Orbweaver spider</name>
    <name type="synonym">Epeira ventricosa</name>
    <dbReference type="NCBI Taxonomy" id="182803"/>
    <lineage>
        <taxon>Eukaryota</taxon>
        <taxon>Metazoa</taxon>
        <taxon>Ecdysozoa</taxon>
        <taxon>Arthropoda</taxon>
        <taxon>Chelicerata</taxon>
        <taxon>Arachnida</taxon>
        <taxon>Araneae</taxon>
        <taxon>Araneomorphae</taxon>
        <taxon>Entelegynae</taxon>
        <taxon>Araneoidea</taxon>
        <taxon>Araneidae</taxon>
        <taxon>Araneus</taxon>
    </lineage>
</organism>
<proteinExistence type="predicted"/>
<evidence type="ECO:0000313" key="2">
    <source>
        <dbReference type="Proteomes" id="UP000499080"/>
    </source>
</evidence>
<accession>A0A4Y2IDF6</accession>
<gene>
    <name evidence="1" type="ORF">AVEN_126692_1</name>
</gene>
<protein>
    <submittedName>
        <fullName evidence="1">Uncharacterized protein</fullName>
    </submittedName>
</protein>
<comment type="caution">
    <text evidence="1">The sequence shown here is derived from an EMBL/GenBank/DDBJ whole genome shotgun (WGS) entry which is preliminary data.</text>
</comment>
<reference evidence="1 2" key="1">
    <citation type="journal article" date="2019" name="Sci. Rep.">
        <title>Orb-weaving spider Araneus ventricosus genome elucidates the spidroin gene catalogue.</title>
        <authorList>
            <person name="Kono N."/>
            <person name="Nakamura H."/>
            <person name="Ohtoshi R."/>
            <person name="Moran D.A.P."/>
            <person name="Shinohara A."/>
            <person name="Yoshida Y."/>
            <person name="Fujiwara M."/>
            <person name="Mori M."/>
            <person name="Tomita M."/>
            <person name="Arakawa K."/>
        </authorList>
    </citation>
    <scope>NUCLEOTIDE SEQUENCE [LARGE SCALE GENOMIC DNA]</scope>
</reference>
<keyword evidence="2" id="KW-1185">Reference proteome</keyword>